<evidence type="ECO:0000313" key="2">
    <source>
        <dbReference type="Proteomes" id="UP000503509"/>
    </source>
</evidence>
<dbReference type="Proteomes" id="UP000503509">
    <property type="component" value="Genome"/>
</dbReference>
<keyword evidence="2" id="KW-1185">Reference proteome</keyword>
<accession>A0A410S7V6</accession>
<dbReference type="Pfam" id="PF05311">
    <property type="entry name" value="Baculo_PP31"/>
    <property type="match status" value="1"/>
</dbReference>
<gene>
    <name evidence="1" type="primary">pp31</name>
    <name evidence="1" type="synonym">39k</name>
</gene>
<proteinExistence type="predicted"/>
<dbReference type="EMBL" id="MH717816">
    <property type="protein sequence ID" value="QAT90406.1"/>
    <property type="molecule type" value="Genomic_DNA"/>
</dbReference>
<evidence type="ECO:0000313" key="1">
    <source>
        <dbReference type="EMBL" id="QAT90406.1"/>
    </source>
</evidence>
<name>A0A410S7V6_9ABAC</name>
<sequence>MTATTNALTEMYSKFEASVIYDKAHMEQVTAAINVLEKKKIKYKIIPMPVYGEEGLEVTFAVIIVIDKKNVKRNKKSISNNKYILFNSWYTKNRDPAWPNSHTMWNMMKQQSSAKPFIDIFDFMEKIGKSIEPAAKKENDAAASTTTDNNNNNERRVKLFNEFYRIATITLTNGNAPMSSFIYDIKLIDKDENINFEYLTPNILQAGIEAFKSIVYNKPSSSSSTTTTTITLLLVNNTNKRNHQLRSHRPRNRKNVNINSKLRSLIRRRNCVRHNRPSYLWKATKPTTHKCHSPNK</sequence>
<protein>
    <submittedName>
        <fullName evidence="1">PP31/39K</fullName>
    </submittedName>
</protein>
<organism evidence="1 2">
    <name type="scientific">Spodoptera exempta nucleopolyhedrovirus</name>
    <dbReference type="NCBI Taxonomy" id="1242863"/>
    <lineage>
        <taxon>Viruses</taxon>
        <taxon>Viruses incertae sedis</taxon>
        <taxon>Naldaviricetes</taxon>
        <taxon>Lefavirales</taxon>
        <taxon>Baculoviridae</taxon>
        <taxon>Alphabaculovirus</taxon>
        <taxon>Alphabaculovirus spexemptae</taxon>
    </lineage>
</organism>
<dbReference type="InterPro" id="IPR007975">
    <property type="entry name" value="Baculo_pp39"/>
</dbReference>
<reference evidence="1 2" key="1">
    <citation type="submission" date="2018-08" db="EMBL/GenBank/DDBJ databases">
        <title>Sequence analysis of the African armyworm, Spodoptera exempta nucleopolyhedrovirus.</title>
        <authorList>
            <person name="Escasa S.R."/>
            <person name="Mowery J.D."/>
            <person name="Bauchan G.R."/>
            <person name="Harrison R.L."/>
            <person name="Cory J.S."/>
        </authorList>
    </citation>
    <scope>NUCLEOTIDE SEQUENCE [LARGE SCALE GENOMIC DNA]</scope>
    <source>
        <strain evidence="1 2">244.1</strain>
    </source>
</reference>